<name>A0A2P5C365_PARAD</name>
<sequence length="113" mass="11451">MAERDVGDGAAPAEDADASLAAPGEVRHALGDVGAVGDLHDVAPEGVRAVPGDEDGRLGLVLGAGRTAPRPARAHLDGAFPRLVAVLSLVLVVAAGVAHGDSQIWFLHGRRAR</sequence>
<keyword evidence="2" id="KW-1133">Transmembrane helix</keyword>
<reference evidence="4" key="1">
    <citation type="submission" date="2016-06" db="EMBL/GenBank/DDBJ databases">
        <title>Parallel loss of symbiosis genes in relatives of nitrogen-fixing non-legume Parasponia.</title>
        <authorList>
            <person name="Van Velzen R."/>
            <person name="Holmer R."/>
            <person name="Bu F."/>
            <person name="Rutten L."/>
            <person name="Van Zeijl A."/>
            <person name="Liu W."/>
            <person name="Santuari L."/>
            <person name="Cao Q."/>
            <person name="Sharma T."/>
            <person name="Shen D."/>
            <person name="Roswanjaya Y."/>
            <person name="Wardhani T."/>
            <person name="Kalhor M.S."/>
            <person name="Jansen J."/>
            <person name="Van den Hoogen J."/>
            <person name="Gungor B."/>
            <person name="Hartog M."/>
            <person name="Hontelez J."/>
            <person name="Verver J."/>
            <person name="Yang W.-C."/>
            <person name="Schijlen E."/>
            <person name="Repin R."/>
            <person name="Schilthuizen M."/>
            <person name="Schranz E."/>
            <person name="Heidstra R."/>
            <person name="Miyata K."/>
            <person name="Fedorova E."/>
            <person name="Kohlen W."/>
            <person name="Bisseling T."/>
            <person name="Smit S."/>
            <person name="Geurts R."/>
        </authorList>
    </citation>
    <scope>NUCLEOTIDE SEQUENCE [LARGE SCALE GENOMIC DNA]</scope>
    <source>
        <strain evidence="4">cv. WU1-14</strain>
    </source>
</reference>
<gene>
    <name evidence="3" type="ORF">PanWU01x14_187640</name>
</gene>
<evidence type="ECO:0000313" key="4">
    <source>
        <dbReference type="Proteomes" id="UP000237105"/>
    </source>
</evidence>
<dbReference type="EMBL" id="JXTB01000183">
    <property type="protein sequence ID" value="PON55449.1"/>
    <property type="molecule type" value="Genomic_DNA"/>
</dbReference>
<proteinExistence type="predicted"/>
<keyword evidence="4" id="KW-1185">Reference proteome</keyword>
<dbReference type="Proteomes" id="UP000237105">
    <property type="component" value="Unassembled WGS sequence"/>
</dbReference>
<accession>A0A2P5C365</accession>
<evidence type="ECO:0008006" key="5">
    <source>
        <dbReference type="Google" id="ProtNLM"/>
    </source>
</evidence>
<dbReference type="AlphaFoldDB" id="A0A2P5C365"/>
<feature type="region of interest" description="Disordered" evidence="1">
    <location>
        <begin position="1"/>
        <end position="22"/>
    </location>
</feature>
<comment type="caution">
    <text evidence="3">The sequence shown here is derived from an EMBL/GenBank/DDBJ whole genome shotgun (WGS) entry which is preliminary data.</text>
</comment>
<evidence type="ECO:0000313" key="3">
    <source>
        <dbReference type="EMBL" id="PON55449.1"/>
    </source>
</evidence>
<feature type="transmembrane region" description="Helical" evidence="2">
    <location>
        <begin position="79"/>
        <end position="98"/>
    </location>
</feature>
<feature type="compositionally biased region" description="Low complexity" evidence="1">
    <location>
        <begin position="8"/>
        <end position="22"/>
    </location>
</feature>
<evidence type="ECO:0000256" key="1">
    <source>
        <dbReference type="SAM" id="MobiDB-lite"/>
    </source>
</evidence>
<protein>
    <recommendedName>
        <fullName evidence="5">Transmembrane protein</fullName>
    </recommendedName>
</protein>
<keyword evidence="2" id="KW-0472">Membrane</keyword>
<evidence type="ECO:0000256" key="2">
    <source>
        <dbReference type="SAM" id="Phobius"/>
    </source>
</evidence>
<organism evidence="3 4">
    <name type="scientific">Parasponia andersonii</name>
    <name type="common">Sponia andersonii</name>
    <dbReference type="NCBI Taxonomy" id="3476"/>
    <lineage>
        <taxon>Eukaryota</taxon>
        <taxon>Viridiplantae</taxon>
        <taxon>Streptophyta</taxon>
        <taxon>Embryophyta</taxon>
        <taxon>Tracheophyta</taxon>
        <taxon>Spermatophyta</taxon>
        <taxon>Magnoliopsida</taxon>
        <taxon>eudicotyledons</taxon>
        <taxon>Gunneridae</taxon>
        <taxon>Pentapetalae</taxon>
        <taxon>rosids</taxon>
        <taxon>fabids</taxon>
        <taxon>Rosales</taxon>
        <taxon>Cannabaceae</taxon>
        <taxon>Parasponia</taxon>
    </lineage>
</organism>
<keyword evidence="2" id="KW-0812">Transmembrane</keyword>